<dbReference type="GO" id="GO:0046872">
    <property type="term" value="F:metal ion binding"/>
    <property type="evidence" value="ECO:0007669"/>
    <property type="project" value="UniProtKB-KW"/>
</dbReference>
<keyword evidence="4" id="KW-0408">Iron</keyword>
<dbReference type="Gene3D" id="3.10.20.30">
    <property type="match status" value="1"/>
</dbReference>
<gene>
    <name evidence="8" type="ORF">DBV39_03780</name>
</gene>
<feature type="domain" description="2Fe-2S ferredoxin-type" evidence="7">
    <location>
        <begin position="2"/>
        <end position="105"/>
    </location>
</feature>
<keyword evidence="5" id="KW-0411">Iron-sulfur</keyword>
<evidence type="ECO:0000256" key="1">
    <source>
        <dbReference type="ARBA" id="ARBA00010914"/>
    </source>
</evidence>
<dbReference type="PROSITE" id="PS51085">
    <property type="entry name" value="2FE2S_FER_2"/>
    <property type="match status" value="1"/>
</dbReference>
<dbReference type="GO" id="GO:0009055">
    <property type="term" value="F:electron transfer activity"/>
    <property type="evidence" value="ECO:0007669"/>
    <property type="project" value="TreeGrafter"/>
</dbReference>
<reference evidence="8 9" key="1">
    <citation type="submission" date="2018-04" db="EMBL/GenBank/DDBJ databases">
        <title>Bordetella sp. HZ20 isolated from seawater.</title>
        <authorList>
            <person name="Sun C."/>
        </authorList>
    </citation>
    <scope>NUCLEOTIDE SEQUENCE [LARGE SCALE GENOMIC DNA]</scope>
    <source>
        <strain evidence="8 9">HZ20</strain>
    </source>
</reference>
<dbReference type="PROSITE" id="PS00814">
    <property type="entry name" value="ADX"/>
    <property type="match status" value="1"/>
</dbReference>
<dbReference type="Pfam" id="PF00111">
    <property type="entry name" value="Fer2"/>
    <property type="match status" value="1"/>
</dbReference>
<evidence type="ECO:0000256" key="2">
    <source>
        <dbReference type="ARBA" id="ARBA00022714"/>
    </source>
</evidence>
<dbReference type="SUPFAM" id="SSF54292">
    <property type="entry name" value="2Fe-2S ferredoxin-like"/>
    <property type="match status" value="1"/>
</dbReference>
<organism evidence="8 9">
    <name type="scientific">Orrella marina</name>
    <dbReference type="NCBI Taxonomy" id="2163011"/>
    <lineage>
        <taxon>Bacteria</taxon>
        <taxon>Pseudomonadati</taxon>
        <taxon>Pseudomonadota</taxon>
        <taxon>Betaproteobacteria</taxon>
        <taxon>Burkholderiales</taxon>
        <taxon>Alcaligenaceae</taxon>
        <taxon>Orrella</taxon>
    </lineage>
</organism>
<dbReference type="AlphaFoldDB" id="A0A2R4XGR6"/>
<keyword evidence="2" id="KW-0001">2Fe-2S</keyword>
<keyword evidence="9" id="KW-1185">Reference proteome</keyword>
<comment type="similarity">
    <text evidence="1">Belongs to the adrenodoxin/putidaredoxin family.</text>
</comment>
<dbReference type="CDD" id="cd00207">
    <property type="entry name" value="fer2"/>
    <property type="match status" value="1"/>
</dbReference>
<evidence type="ECO:0000256" key="4">
    <source>
        <dbReference type="ARBA" id="ARBA00023004"/>
    </source>
</evidence>
<evidence type="ECO:0000259" key="7">
    <source>
        <dbReference type="PROSITE" id="PS51085"/>
    </source>
</evidence>
<comment type="cofactor">
    <cofactor evidence="6">
        <name>[2Fe-2S] cluster</name>
        <dbReference type="ChEBI" id="CHEBI:190135"/>
    </cofactor>
</comment>
<evidence type="ECO:0000256" key="3">
    <source>
        <dbReference type="ARBA" id="ARBA00022723"/>
    </source>
</evidence>
<dbReference type="RefSeq" id="WP_108620412.1">
    <property type="nucleotide sequence ID" value="NZ_CP028901.1"/>
</dbReference>
<protein>
    <recommendedName>
        <fullName evidence="7">2Fe-2S ferredoxin-type domain-containing protein</fullName>
    </recommendedName>
</protein>
<name>A0A2R4XGR6_9BURK</name>
<dbReference type="GO" id="GO:0051537">
    <property type="term" value="F:2 iron, 2 sulfur cluster binding"/>
    <property type="evidence" value="ECO:0007669"/>
    <property type="project" value="UniProtKB-KW"/>
</dbReference>
<accession>A0A2R4XGR6</accession>
<dbReference type="EMBL" id="CP028901">
    <property type="protein sequence ID" value="AWB32981.1"/>
    <property type="molecule type" value="Genomic_DNA"/>
</dbReference>
<dbReference type="PRINTS" id="PR00355">
    <property type="entry name" value="ADRENODOXIN"/>
</dbReference>
<sequence>MPTIVFIEPDGQQKSVTSVTGQSLMQAAVQNGVRGIEADCGGSCTCATCHAYIDPQWAERLPAIRALEQDMLEFALDTNAHSRLTCQIQVTDDLDGLVVRIPHAQA</sequence>
<dbReference type="OrthoDB" id="9799640at2"/>
<dbReference type="PANTHER" id="PTHR23426:SF65">
    <property type="entry name" value="FERREDOXIN-2, MITOCHONDRIAL"/>
    <property type="match status" value="1"/>
</dbReference>
<dbReference type="Proteomes" id="UP000244571">
    <property type="component" value="Chromosome"/>
</dbReference>
<dbReference type="InterPro" id="IPR012675">
    <property type="entry name" value="Beta-grasp_dom_sf"/>
</dbReference>
<proteinExistence type="inferred from homology"/>
<dbReference type="InterPro" id="IPR036010">
    <property type="entry name" value="2Fe-2S_ferredoxin-like_sf"/>
</dbReference>
<dbReference type="InterPro" id="IPR001041">
    <property type="entry name" value="2Fe-2S_ferredoxin-type"/>
</dbReference>
<dbReference type="InterPro" id="IPR018298">
    <property type="entry name" value="Adrenodoxin_Fe-S_BS"/>
</dbReference>
<keyword evidence="3" id="KW-0479">Metal-binding</keyword>
<evidence type="ECO:0000256" key="5">
    <source>
        <dbReference type="ARBA" id="ARBA00023014"/>
    </source>
</evidence>
<evidence type="ECO:0000313" key="9">
    <source>
        <dbReference type="Proteomes" id="UP000244571"/>
    </source>
</evidence>
<dbReference type="PANTHER" id="PTHR23426">
    <property type="entry name" value="FERREDOXIN/ADRENODOXIN"/>
    <property type="match status" value="1"/>
</dbReference>
<dbReference type="KEGG" id="boz:DBV39_03780"/>
<dbReference type="GO" id="GO:0140647">
    <property type="term" value="P:P450-containing electron transport chain"/>
    <property type="evidence" value="ECO:0007669"/>
    <property type="project" value="InterPro"/>
</dbReference>
<evidence type="ECO:0000313" key="8">
    <source>
        <dbReference type="EMBL" id="AWB32981.1"/>
    </source>
</evidence>
<dbReference type="InterPro" id="IPR001055">
    <property type="entry name" value="Adrenodoxin-like"/>
</dbReference>
<evidence type="ECO:0000256" key="6">
    <source>
        <dbReference type="ARBA" id="ARBA00034078"/>
    </source>
</evidence>